<reference evidence="2 3" key="1">
    <citation type="submission" date="2024-09" db="EMBL/GenBank/DDBJ databases">
        <title>Chromosome-scale assembly of Riccia fluitans.</title>
        <authorList>
            <person name="Paukszto L."/>
            <person name="Sawicki J."/>
            <person name="Karawczyk K."/>
            <person name="Piernik-Szablinska J."/>
            <person name="Szczecinska M."/>
            <person name="Mazdziarz M."/>
        </authorList>
    </citation>
    <scope>NUCLEOTIDE SEQUENCE [LARGE SCALE GENOMIC DNA]</scope>
    <source>
        <strain evidence="2">Rf_01</strain>
        <tissue evidence="2">Aerial parts of the thallus</tissue>
    </source>
</reference>
<evidence type="ECO:0000256" key="1">
    <source>
        <dbReference type="SAM" id="MobiDB-lite"/>
    </source>
</evidence>
<name>A0ABD1Z260_9MARC</name>
<organism evidence="2 3">
    <name type="scientific">Riccia fluitans</name>
    <dbReference type="NCBI Taxonomy" id="41844"/>
    <lineage>
        <taxon>Eukaryota</taxon>
        <taxon>Viridiplantae</taxon>
        <taxon>Streptophyta</taxon>
        <taxon>Embryophyta</taxon>
        <taxon>Marchantiophyta</taxon>
        <taxon>Marchantiopsida</taxon>
        <taxon>Marchantiidae</taxon>
        <taxon>Marchantiales</taxon>
        <taxon>Ricciaceae</taxon>
        <taxon>Riccia</taxon>
    </lineage>
</organism>
<feature type="compositionally biased region" description="Gly residues" evidence="1">
    <location>
        <begin position="1"/>
        <end position="10"/>
    </location>
</feature>
<gene>
    <name evidence="2" type="ORF">R1flu_009172</name>
</gene>
<protein>
    <submittedName>
        <fullName evidence="2">Uncharacterized protein</fullName>
    </submittedName>
</protein>
<accession>A0ABD1Z260</accession>
<feature type="region of interest" description="Disordered" evidence="1">
    <location>
        <begin position="1"/>
        <end position="22"/>
    </location>
</feature>
<dbReference type="Proteomes" id="UP001605036">
    <property type="component" value="Unassembled WGS sequence"/>
</dbReference>
<dbReference type="EMBL" id="JBHFFA010000002">
    <property type="protein sequence ID" value="KAL2641585.1"/>
    <property type="molecule type" value="Genomic_DNA"/>
</dbReference>
<evidence type="ECO:0000313" key="2">
    <source>
        <dbReference type="EMBL" id="KAL2641585.1"/>
    </source>
</evidence>
<evidence type="ECO:0000313" key="3">
    <source>
        <dbReference type="Proteomes" id="UP001605036"/>
    </source>
</evidence>
<sequence>MVGLYGGNGLDGERGSPRRHPQLLPIPHNPTTVSIHNLAAGSGIAAFLGRRLRTKVRSGFQGKPRLKTQFPILLDLEFRVTSALQSALTSAPAAAVVPTDTILSAYPLHRRRK</sequence>
<dbReference type="AlphaFoldDB" id="A0ABD1Z260"/>
<keyword evidence="3" id="KW-1185">Reference proteome</keyword>
<proteinExistence type="predicted"/>
<comment type="caution">
    <text evidence="2">The sequence shown here is derived from an EMBL/GenBank/DDBJ whole genome shotgun (WGS) entry which is preliminary data.</text>
</comment>